<evidence type="ECO:0000313" key="1">
    <source>
        <dbReference type="EMBL" id="KAG1900824.1"/>
    </source>
</evidence>
<dbReference type="GeneID" id="64663794"/>
<protein>
    <submittedName>
        <fullName evidence="1">Uncharacterized protein</fullName>
    </submittedName>
</protein>
<gene>
    <name evidence="1" type="ORF">F5891DRAFT_1225459</name>
</gene>
<organism evidence="1 2">
    <name type="scientific">Suillus fuscotomentosus</name>
    <dbReference type="NCBI Taxonomy" id="1912939"/>
    <lineage>
        <taxon>Eukaryota</taxon>
        <taxon>Fungi</taxon>
        <taxon>Dikarya</taxon>
        <taxon>Basidiomycota</taxon>
        <taxon>Agaricomycotina</taxon>
        <taxon>Agaricomycetes</taxon>
        <taxon>Agaricomycetidae</taxon>
        <taxon>Boletales</taxon>
        <taxon>Suillineae</taxon>
        <taxon>Suillaceae</taxon>
        <taxon>Suillus</taxon>
    </lineage>
</organism>
<keyword evidence="2" id="KW-1185">Reference proteome</keyword>
<dbReference type="EMBL" id="JABBWK010000025">
    <property type="protein sequence ID" value="KAG1900824.1"/>
    <property type="molecule type" value="Genomic_DNA"/>
</dbReference>
<evidence type="ECO:0000313" key="2">
    <source>
        <dbReference type="Proteomes" id="UP001195769"/>
    </source>
</evidence>
<comment type="caution">
    <text evidence="1">The sequence shown here is derived from an EMBL/GenBank/DDBJ whole genome shotgun (WGS) entry which is preliminary data.</text>
</comment>
<dbReference type="Proteomes" id="UP001195769">
    <property type="component" value="Unassembled WGS sequence"/>
</dbReference>
<sequence>MSARPQPMIRQWAVETGNLWVTFSPSGIGKEWTTFSPVHDCLVSCDSPLWTAYALSSLVNQRVDPKTRVESDKEVSEDFFLVSWDFAEEGPLAGEVVRHYGGYICNPVAKTQPSGGLWLTVKLPSTRMRLFTGFSEEWCQGIQSESAKQRYILMQRAVAANDPQAESDSAERLSTRDLTTL</sequence>
<name>A0AAD4HMF5_9AGAM</name>
<reference evidence="1" key="1">
    <citation type="journal article" date="2020" name="New Phytol.">
        <title>Comparative genomics reveals dynamic genome evolution in host specialist ectomycorrhizal fungi.</title>
        <authorList>
            <person name="Lofgren L.A."/>
            <person name="Nguyen N.H."/>
            <person name="Vilgalys R."/>
            <person name="Ruytinx J."/>
            <person name="Liao H.L."/>
            <person name="Branco S."/>
            <person name="Kuo A."/>
            <person name="LaButti K."/>
            <person name="Lipzen A."/>
            <person name="Andreopoulos W."/>
            <person name="Pangilinan J."/>
            <person name="Riley R."/>
            <person name="Hundley H."/>
            <person name="Na H."/>
            <person name="Barry K."/>
            <person name="Grigoriev I.V."/>
            <person name="Stajich J.E."/>
            <person name="Kennedy P.G."/>
        </authorList>
    </citation>
    <scope>NUCLEOTIDE SEQUENCE</scope>
    <source>
        <strain evidence="1">FC203</strain>
    </source>
</reference>
<dbReference type="RefSeq" id="XP_041226400.1">
    <property type="nucleotide sequence ID" value="XM_041369496.1"/>
</dbReference>
<accession>A0AAD4HMF5</accession>
<dbReference type="AlphaFoldDB" id="A0AAD4HMF5"/>
<proteinExistence type="predicted"/>